<proteinExistence type="predicted"/>
<dbReference type="RefSeq" id="WP_123714006.1">
    <property type="nucleotide sequence ID" value="NZ_RKHR01000008.1"/>
</dbReference>
<dbReference type="Pfam" id="PF06042">
    <property type="entry name" value="NTP_transf_6"/>
    <property type="match status" value="1"/>
</dbReference>
<evidence type="ECO:0000313" key="2">
    <source>
        <dbReference type="Proteomes" id="UP000275394"/>
    </source>
</evidence>
<dbReference type="AlphaFoldDB" id="A0A3N2DF11"/>
<reference evidence="1 2" key="1">
    <citation type="submission" date="2018-11" db="EMBL/GenBank/DDBJ databases">
        <title>Genomic Encyclopedia of Type Strains, Phase IV (KMG-IV): sequencing the most valuable type-strain genomes for metagenomic binning, comparative biology and taxonomic classification.</title>
        <authorList>
            <person name="Goeker M."/>
        </authorList>
    </citation>
    <scope>NUCLEOTIDE SEQUENCE [LARGE SCALE GENOMIC DNA]</scope>
    <source>
        <strain evidence="1 2">DSM 100316</strain>
    </source>
</reference>
<organism evidence="1 2">
    <name type="scientific">Sinobacterium caligoides</name>
    <dbReference type="NCBI Taxonomy" id="933926"/>
    <lineage>
        <taxon>Bacteria</taxon>
        <taxon>Pseudomonadati</taxon>
        <taxon>Pseudomonadota</taxon>
        <taxon>Gammaproteobacteria</taxon>
        <taxon>Cellvibrionales</taxon>
        <taxon>Spongiibacteraceae</taxon>
        <taxon>Sinobacterium</taxon>
    </lineage>
</organism>
<name>A0A3N2DF11_9GAMM</name>
<dbReference type="OrthoDB" id="9805247at2"/>
<keyword evidence="2" id="KW-1185">Reference proteome</keyword>
<dbReference type="Proteomes" id="UP000275394">
    <property type="component" value="Unassembled WGS sequence"/>
</dbReference>
<protein>
    <recommendedName>
        <fullName evidence="3">Nucleotidyltransferase-like protein</fullName>
    </recommendedName>
</protein>
<accession>A0A3N2DF11</accession>
<dbReference type="EMBL" id="RKHR01000008">
    <property type="protein sequence ID" value="ROR98014.1"/>
    <property type="molecule type" value="Genomic_DNA"/>
</dbReference>
<dbReference type="PANTHER" id="PTHR39166:SF1">
    <property type="entry name" value="BLL1166 PROTEIN"/>
    <property type="match status" value="1"/>
</dbReference>
<dbReference type="PANTHER" id="PTHR39166">
    <property type="entry name" value="BLL1166 PROTEIN"/>
    <property type="match status" value="1"/>
</dbReference>
<evidence type="ECO:0000313" key="1">
    <source>
        <dbReference type="EMBL" id="ROR98014.1"/>
    </source>
</evidence>
<sequence>MDTLENLLSNDNERMEVLAAVESLNLNEAYIAAGFLRNLYWDSIHNKSTQLNDVDVIFFDDSDTDLTQEREAENTLKAKYPNYEWQVKNQAFMHIKNGDAPYQNILDAMSHWPEKETAIAARINHGVINIVAAFGLSSLYQGHITHNPKRDKAIFLNRVQSKHWLTKWPNLKIML</sequence>
<comment type="caution">
    <text evidence="1">The sequence shown here is derived from an EMBL/GenBank/DDBJ whole genome shotgun (WGS) entry which is preliminary data.</text>
</comment>
<evidence type="ECO:0008006" key="3">
    <source>
        <dbReference type="Google" id="ProtNLM"/>
    </source>
</evidence>
<dbReference type="InterPro" id="IPR009267">
    <property type="entry name" value="NTP_transf_6"/>
</dbReference>
<gene>
    <name evidence="1" type="ORF">EDC56_3686</name>
</gene>